<accession>A0A9I9ELG1</accession>
<proteinExistence type="predicted"/>
<reference evidence="1" key="1">
    <citation type="submission" date="2023-03" db="UniProtKB">
        <authorList>
            <consortium name="EnsemblPlants"/>
        </authorList>
    </citation>
    <scope>IDENTIFICATION</scope>
</reference>
<evidence type="ECO:0000313" key="1">
    <source>
        <dbReference type="EnsemblPlants" id="MELO3C035385.2.1"/>
    </source>
</evidence>
<dbReference type="EnsemblPlants" id="MELO3C035385.2.1">
    <property type="protein sequence ID" value="MELO3C035385.2.1"/>
    <property type="gene ID" value="MELO3C035385.2"/>
</dbReference>
<sequence length="134" mass="15769">MKRGENISHRRCCPRRCEPAVVPLPPSANAHPYLRTDKKSQSVSFRSGTNVEAYRRHDSGIARTTTRSLALWYPLLYHVHTSKIWCKRHVGDGYYRSMDDVRYTNVRSHYFQRIADVGTMDDKDDLLLTHRRHR</sequence>
<dbReference type="Gramene" id="MELO3C035385.2.1">
    <property type="protein sequence ID" value="MELO3C035385.2.1"/>
    <property type="gene ID" value="MELO3C035385.2"/>
</dbReference>
<organism evidence="1">
    <name type="scientific">Cucumis melo</name>
    <name type="common">Muskmelon</name>
    <dbReference type="NCBI Taxonomy" id="3656"/>
    <lineage>
        <taxon>Eukaryota</taxon>
        <taxon>Viridiplantae</taxon>
        <taxon>Streptophyta</taxon>
        <taxon>Embryophyta</taxon>
        <taxon>Tracheophyta</taxon>
        <taxon>Spermatophyta</taxon>
        <taxon>Magnoliopsida</taxon>
        <taxon>eudicotyledons</taxon>
        <taxon>Gunneridae</taxon>
        <taxon>Pentapetalae</taxon>
        <taxon>rosids</taxon>
        <taxon>fabids</taxon>
        <taxon>Cucurbitales</taxon>
        <taxon>Cucurbitaceae</taxon>
        <taxon>Benincaseae</taxon>
        <taxon>Cucumis</taxon>
    </lineage>
</organism>
<dbReference type="AlphaFoldDB" id="A0A9I9ELG1"/>
<protein>
    <submittedName>
        <fullName evidence="1">Uncharacterized protein</fullName>
    </submittedName>
</protein>
<name>A0A9I9ELG1_CUCME</name>